<dbReference type="InterPro" id="IPR035908">
    <property type="entry name" value="F0_ATP_A_sf"/>
</dbReference>
<evidence type="ECO:0000256" key="9">
    <source>
        <dbReference type="ARBA" id="ARBA00023136"/>
    </source>
</evidence>
<sequence length="170" mass="18315">MLCQTSFLFKTLSLVVGVAHGLGGSLSRVAVIALAIFLSFRLPYVFGVLCFVTLLVCIISPVYGSLLLGRLEGGINTFFSSLLPSGVPLWIAPFVGLAETISYIVRPLVLLVRPLLNISIGVMGAGFLGMASTSNVTLLALLCFVFMYELFVAAVHWFIVVNILEFSVDH</sequence>
<evidence type="ECO:0000256" key="5">
    <source>
        <dbReference type="ARBA" id="ARBA00022692"/>
    </source>
</evidence>
<keyword evidence="6" id="KW-0375">Hydrogen ion transport</keyword>
<keyword evidence="3" id="KW-0813">Transport</keyword>
<accession>A0A6M3R660</accession>
<dbReference type="GO" id="GO:0006754">
    <property type="term" value="P:ATP biosynthetic process"/>
    <property type="evidence" value="ECO:0007669"/>
    <property type="project" value="UniProtKB-KW"/>
</dbReference>
<evidence type="ECO:0000256" key="2">
    <source>
        <dbReference type="ARBA" id="ARBA00006810"/>
    </source>
</evidence>
<reference evidence="12" key="1">
    <citation type="journal article" date="2019" name="Genes (Basel)">
        <title>Evidence for Adaptive Selection in the Mitogenome of a Mesoparasitic Monogenean Flatworm Enterogyrus malmbergi.</title>
        <authorList>
            <person name="Zhang D."/>
            <person name="Zou H."/>
            <person name="Wu S.G."/>
            <person name="Li M."/>
            <person name="Jakovlic I."/>
            <person name="Zhang J."/>
            <person name="Chen R."/>
            <person name="Li W.X."/>
            <person name="Wang G.T."/>
        </authorList>
    </citation>
    <scope>NUCLEOTIDE SEQUENCE</scope>
</reference>
<organism evidence="12">
    <name type="scientific">Ancyrocephalus mogurndae</name>
    <dbReference type="NCBI Taxonomy" id="307077"/>
    <lineage>
        <taxon>Eukaryota</taxon>
        <taxon>Metazoa</taxon>
        <taxon>Spiralia</taxon>
        <taxon>Lophotrochozoa</taxon>
        <taxon>Platyhelminthes</taxon>
        <taxon>Monogenea</taxon>
        <taxon>Monopisthocotylea</taxon>
        <taxon>Dactylogyridea</taxon>
        <taxon>Ancyrocephalidae</taxon>
        <taxon>Ancyrocephalus</taxon>
    </lineage>
</organism>
<evidence type="ECO:0000256" key="8">
    <source>
        <dbReference type="ARBA" id="ARBA00023065"/>
    </source>
</evidence>
<keyword evidence="5 11" id="KW-0812">Transmembrane</keyword>
<comment type="subcellular location">
    <subcellularLocation>
        <location evidence="1">Membrane</location>
        <topology evidence="1">Multi-pass membrane protein</topology>
    </subcellularLocation>
</comment>
<evidence type="ECO:0000256" key="4">
    <source>
        <dbReference type="ARBA" id="ARBA00022547"/>
    </source>
</evidence>
<feature type="transmembrane region" description="Helical" evidence="11">
    <location>
        <begin position="12"/>
        <end position="38"/>
    </location>
</feature>
<keyword evidence="4" id="KW-0138">CF(0)</keyword>
<feature type="transmembrane region" description="Helical" evidence="11">
    <location>
        <begin position="138"/>
        <end position="159"/>
    </location>
</feature>
<keyword evidence="8" id="KW-0406">Ion transport</keyword>
<keyword evidence="10" id="KW-0066">ATP synthesis</keyword>
<evidence type="ECO:0000256" key="7">
    <source>
        <dbReference type="ARBA" id="ARBA00022989"/>
    </source>
</evidence>
<feature type="transmembrane region" description="Helical" evidence="11">
    <location>
        <begin position="111"/>
        <end position="131"/>
    </location>
</feature>
<name>A0A6M3R660_9PLAT</name>
<evidence type="ECO:0000256" key="1">
    <source>
        <dbReference type="ARBA" id="ARBA00004141"/>
    </source>
</evidence>
<gene>
    <name evidence="12" type="primary">atp6</name>
</gene>
<protein>
    <submittedName>
        <fullName evidence="12">ATP synthase F0 subunit 6</fullName>
    </submittedName>
</protein>
<dbReference type="GO" id="GO:1902600">
    <property type="term" value="P:proton transmembrane transport"/>
    <property type="evidence" value="ECO:0007669"/>
    <property type="project" value="UniProtKB-KW"/>
</dbReference>
<evidence type="ECO:0000256" key="6">
    <source>
        <dbReference type="ARBA" id="ARBA00022781"/>
    </source>
</evidence>
<dbReference type="Gene3D" id="1.20.120.220">
    <property type="entry name" value="ATP synthase, F0 complex, subunit A"/>
    <property type="match status" value="1"/>
</dbReference>
<geneLocation type="mitochondrion" evidence="12"/>
<evidence type="ECO:0000313" key="12">
    <source>
        <dbReference type="EMBL" id="QJD07082.1"/>
    </source>
</evidence>
<dbReference type="SUPFAM" id="SSF81336">
    <property type="entry name" value="F1F0 ATP synthase subunit A"/>
    <property type="match status" value="1"/>
</dbReference>
<keyword evidence="12" id="KW-0496">Mitochondrion</keyword>
<dbReference type="AlphaFoldDB" id="A0A6M3R660"/>
<keyword evidence="9 11" id="KW-0472">Membrane</keyword>
<keyword evidence="7 11" id="KW-1133">Transmembrane helix</keyword>
<dbReference type="GO" id="GO:0045259">
    <property type="term" value="C:proton-transporting ATP synthase complex"/>
    <property type="evidence" value="ECO:0007669"/>
    <property type="project" value="UniProtKB-KW"/>
</dbReference>
<dbReference type="EMBL" id="MN095192">
    <property type="protein sequence ID" value="QJD07082.1"/>
    <property type="molecule type" value="Genomic_DNA"/>
</dbReference>
<comment type="similarity">
    <text evidence="2">Belongs to the ATPase A chain family.</text>
</comment>
<evidence type="ECO:0000256" key="11">
    <source>
        <dbReference type="SAM" id="Phobius"/>
    </source>
</evidence>
<feature type="transmembrane region" description="Helical" evidence="11">
    <location>
        <begin position="81"/>
        <end position="105"/>
    </location>
</feature>
<proteinExistence type="inferred from homology"/>
<evidence type="ECO:0000256" key="3">
    <source>
        <dbReference type="ARBA" id="ARBA00022448"/>
    </source>
</evidence>
<evidence type="ECO:0000256" key="10">
    <source>
        <dbReference type="ARBA" id="ARBA00023310"/>
    </source>
</evidence>
<feature type="transmembrane region" description="Helical" evidence="11">
    <location>
        <begin position="44"/>
        <end position="69"/>
    </location>
</feature>